<accession>A0A8H3S3U4</accession>
<organism evidence="2 3">
    <name type="scientific">Aspergillus udagawae</name>
    <dbReference type="NCBI Taxonomy" id="91492"/>
    <lineage>
        <taxon>Eukaryota</taxon>
        <taxon>Fungi</taxon>
        <taxon>Dikarya</taxon>
        <taxon>Ascomycota</taxon>
        <taxon>Pezizomycotina</taxon>
        <taxon>Eurotiomycetes</taxon>
        <taxon>Eurotiomycetidae</taxon>
        <taxon>Eurotiales</taxon>
        <taxon>Aspergillaceae</taxon>
        <taxon>Aspergillus</taxon>
        <taxon>Aspergillus subgen. Fumigati</taxon>
    </lineage>
</organism>
<evidence type="ECO:0000313" key="2">
    <source>
        <dbReference type="EMBL" id="GFF42348.1"/>
    </source>
</evidence>
<name>A0A8H3S3U4_9EURO</name>
<proteinExistence type="predicted"/>
<feature type="compositionally biased region" description="Basic and acidic residues" evidence="1">
    <location>
        <begin position="305"/>
        <end position="314"/>
    </location>
</feature>
<dbReference type="AlphaFoldDB" id="A0A8H3S3U4"/>
<gene>
    <name evidence="2" type="ORF">IFM46972_06841</name>
</gene>
<evidence type="ECO:0000256" key="1">
    <source>
        <dbReference type="SAM" id="MobiDB-lite"/>
    </source>
</evidence>
<sequence length="368" mass="39692">MGDLERPRWREILRRATAVDEQCRGDSEGDLRDDDGCAYEGVEGCASLVHSPVELKLQMAGHTCCRADVYNPDKKNEETIQEEGVDGDVEGRMNGCKAAREEEGVVAGEGPGESGCGLVDCVEGDGGDDDEGGHEDCGGCRGAGGFFPDEVDGESRRVEGGVETGEHELRRGEAGQEGDAVGPAAGAIGELRPDGPGVDLGVGAGGTGDGDGDEGSEGEQNCWMTMSAYRRIYQGMVRREKGGEHTARIVDPEGSVGEKDVVDNHDDVEELIYQKVMPRMRHILRLPADNHGHERLRRSHRNRRRECDPREHGCKTTKVRQTATPSLRRQNRGEMVLSACGGIDAGQLRQGDTRAQHGNSDSDDTVEQ</sequence>
<feature type="region of interest" description="Disordered" evidence="1">
    <location>
        <begin position="293"/>
        <end position="368"/>
    </location>
</feature>
<comment type="caution">
    <text evidence="2">The sequence shown here is derived from an EMBL/GenBank/DDBJ whole genome shotgun (WGS) entry which is preliminary data.</text>
</comment>
<reference evidence="2 3" key="1">
    <citation type="submission" date="2020-01" db="EMBL/GenBank/DDBJ databases">
        <title>Draft genome sequence of Aspergillus udagawae IFM 46972.</title>
        <authorList>
            <person name="Takahashi H."/>
            <person name="Yaguchi T."/>
        </authorList>
    </citation>
    <scope>NUCLEOTIDE SEQUENCE [LARGE SCALE GENOMIC DNA]</scope>
    <source>
        <strain evidence="2 3">IFM 46972</strain>
    </source>
</reference>
<dbReference type="Proteomes" id="UP000465221">
    <property type="component" value="Unassembled WGS sequence"/>
</dbReference>
<protein>
    <submittedName>
        <fullName evidence="2">Uncharacterized protein</fullName>
    </submittedName>
</protein>
<evidence type="ECO:0000313" key="3">
    <source>
        <dbReference type="Proteomes" id="UP000465221"/>
    </source>
</evidence>
<feature type="region of interest" description="Disordered" evidence="1">
    <location>
        <begin position="151"/>
        <end position="220"/>
    </location>
</feature>
<feature type="compositionally biased region" description="Basic and acidic residues" evidence="1">
    <location>
        <begin position="153"/>
        <end position="174"/>
    </location>
</feature>
<feature type="compositionally biased region" description="Gly residues" evidence="1">
    <location>
        <begin position="198"/>
        <end position="209"/>
    </location>
</feature>
<dbReference type="EMBL" id="BLKC01000048">
    <property type="protein sequence ID" value="GFF42348.1"/>
    <property type="molecule type" value="Genomic_DNA"/>
</dbReference>
<feature type="compositionally biased region" description="Polar residues" evidence="1">
    <location>
        <begin position="319"/>
        <end position="328"/>
    </location>
</feature>
<feature type="compositionally biased region" description="Basic residues" evidence="1">
    <location>
        <begin position="294"/>
        <end position="304"/>
    </location>
</feature>